<sequence>MSGFALTSNYACETCDCSAIMLPEALNDHSPVRCSGCGAELGEWGAFKAMTRRIIMDEVERGTCDPRSAGVDLAMKI</sequence>
<organism evidence="1 2">
    <name type="scientific">Chelatococcus asaccharovorans</name>
    <dbReference type="NCBI Taxonomy" id="28210"/>
    <lineage>
        <taxon>Bacteria</taxon>
        <taxon>Pseudomonadati</taxon>
        <taxon>Pseudomonadota</taxon>
        <taxon>Alphaproteobacteria</taxon>
        <taxon>Hyphomicrobiales</taxon>
        <taxon>Chelatococcaceae</taxon>
        <taxon>Chelatococcus</taxon>
    </lineage>
</organism>
<evidence type="ECO:0000313" key="1">
    <source>
        <dbReference type="EMBL" id="PXW52197.1"/>
    </source>
</evidence>
<protein>
    <submittedName>
        <fullName evidence="1">Uncharacterized protein</fullName>
    </submittedName>
</protein>
<keyword evidence="2" id="KW-1185">Reference proteome</keyword>
<evidence type="ECO:0000313" key="2">
    <source>
        <dbReference type="Proteomes" id="UP000248021"/>
    </source>
</evidence>
<reference evidence="1 2" key="1">
    <citation type="submission" date="2018-05" db="EMBL/GenBank/DDBJ databases">
        <title>Genomic Encyclopedia of Type Strains, Phase IV (KMG-IV): sequencing the most valuable type-strain genomes for metagenomic binning, comparative biology and taxonomic classification.</title>
        <authorList>
            <person name="Goeker M."/>
        </authorList>
    </citation>
    <scope>NUCLEOTIDE SEQUENCE [LARGE SCALE GENOMIC DNA]</scope>
    <source>
        <strain evidence="1 2">DSM 6462</strain>
    </source>
</reference>
<accession>A0A2V3TV16</accession>
<proteinExistence type="predicted"/>
<name>A0A2V3TV16_9HYPH</name>
<dbReference type="Proteomes" id="UP000248021">
    <property type="component" value="Unassembled WGS sequence"/>
</dbReference>
<comment type="caution">
    <text evidence="1">The sequence shown here is derived from an EMBL/GenBank/DDBJ whole genome shotgun (WGS) entry which is preliminary data.</text>
</comment>
<dbReference type="EMBL" id="QJJK01000017">
    <property type="protein sequence ID" value="PXW52197.1"/>
    <property type="molecule type" value="Genomic_DNA"/>
</dbReference>
<dbReference type="AlphaFoldDB" id="A0A2V3TV16"/>
<dbReference type="OrthoDB" id="8086074at2"/>
<dbReference type="RefSeq" id="WP_146227586.1">
    <property type="nucleotide sequence ID" value="NZ_JAHBRY010000001.1"/>
</dbReference>
<gene>
    <name evidence="1" type="ORF">C7450_11761</name>
</gene>